<evidence type="ECO:0000313" key="3">
    <source>
        <dbReference type="WBParaSite" id="SPAL_0001660300.1"/>
    </source>
</evidence>
<organism evidence="2 3">
    <name type="scientific">Strongyloides papillosus</name>
    <name type="common">Intestinal threadworm</name>
    <dbReference type="NCBI Taxonomy" id="174720"/>
    <lineage>
        <taxon>Eukaryota</taxon>
        <taxon>Metazoa</taxon>
        <taxon>Ecdysozoa</taxon>
        <taxon>Nematoda</taxon>
        <taxon>Chromadorea</taxon>
        <taxon>Rhabditida</taxon>
        <taxon>Tylenchina</taxon>
        <taxon>Panagrolaimomorpha</taxon>
        <taxon>Strongyloidoidea</taxon>
        <taxon>Strongyloididae</taxon>
        <taxon>Strongyloides</taxon>
    </lineage>
</organism>
<feature type="transmembrane region" description="Helical" evidence="1">
    <location>
        <begin position="9"/>
        <end position="34"/>
    </location>
</feature>
<reference evidence="3" key="1">
    <citation type="submission" date="2017-02" db="UniProtKB">
        <authorList>
            <consortium name="WormBaseParasite"/>
        </authorList>
    </citation>
    <scope>IDENTIFICATION</scope>
</reference>
<evidence type="ECO:0000313" key="2">
    <source>
        <dbReference type="Proteomes" id="UP000046392"/>
    </source>
</evidence>
<keyword evidence="1" id="KW-1133">Transmembrane helix</keyword>
<name>A0A0N5CFG6_STREA</name>
<accession>A0A0N5CFG6</accession>
<evidence type="ECO:0000256" key="1">
    <source>
        <dbReference type="SAM" id="Phobius"/>
    </source>
</evidence>
<protein>
    <submittedName>
        <fullName evidence="3">7TM_GPCR_Srx domain-containing protein</fullName>
    </submittedName>
</protein>
<sequence length="86" mass="10368">MSNIKHFHLILYTALIYLLNTIAILINNICFLYYECDIYLHLIIKYYKLLSLSCDVILPFFLLKDIRICFLSLFENGKIYVRKFSY</sequence>
<keyword evidence="1" id="KW-0812">Transmembrane</keyword>
<proteinExistence type="predicted"/>
<keyword evidence="2" id="KW-1185">Reference proteome</keyword>
<keyword evidence="1" id="KW-0472">Membrane</keyword>
<dbReference type="WBParaSite" id="SPAL_0001660300.1">
    <property type="protein sequence ID" value="SPAL_0001660300.1"/>
    <property type="gene ID" value="SPAL_0001660300"/>
</dbReference>
<dbReference type="Proteomes" id="UP000046392">
    <property type="component" value="Unplaced"/>
</dbReference>
<dbReference type="AlphaFoldDB" id="A0A0N5CFG6"/>